<dbReference type="EMBL" id="CP023690">
    <property type="protein sequence ID" value="QEV57334.1"/>
    <property type="molecule type" value="Genomic_DNA"/>
</dbReference>
<evidence type="ECO:0000313" key="5">
    <source>
        <dbReference type="Proteomes" id="UP000549009"/>
    </source>
</evidence>
<keyword evidence="5" id="KW-1185">Reference proteome</keyword>
<dbReference type="Proteomes" id="UP000549009">
    <property type="component" value="Unassembled WGS sequence"/>
</dbReference>
<evidence type="ECO:0000256" key="1">
    <source>
        <dbReference type="SAM" id="SignalP"/>
    </source>
</evidence>
<reference evidence="3 4" key="1">
    <citation type="submission" date="2017-09" db="EMBL/GenBank/DDBJ databases">
        <authorList>
            <person name="Lee N."/>
            <person name="Cho B.-K."/>
        </authorList>
    </citation>
    <scope>NUCLEOTIDE SEQUENCE [LARGE SCALE GENOMIC DNA]</scope>
    <source>
        <strain evidence="3 4">ATCC 27465</strain>
    </source>
</reference>
<protein>
    <submittedName>
        <fullName evidence="3">Uncharacterized protein</fullName>
    </submittedName>
</protein>
<dbReference type="OrthoDB" id="3826500at2"/>
<sequence length="140" mass="14430">MNKICSLARVASVLGGAITLIATLTGPAAAAAGPDSGPAAANLHTLTCYENQDLTGGDQIYLQVNGQTVWSSADSISCDHDSPVAVPVNRLAKTGDTVSLYDEDFPDADDHLGSDTVEGSRGTLTFNLDDALYTLVYGPA</sequence>
<feature type="signal peptide" evidence="1">
    <location>
        <begin position="1"/>
        <end position="30"/>
    </location>
</feature>
<evidence type="ECO:0000313" key="4">
    <source>
        <dbReference type="Proteomes" id="UP000326505"/>
    </source>
</evidence>
<dbReference type="KEGG" id="sspb:CP982_00070"/>
<proteinExistence type="predicted"/>
<gene>
    <name evidence="3" type="ORF">CP982_00070</name>
    <name evidence="2" type="ORF">FHS40_007152</name>
</gene>
<keyword evidence="1" id="KW-0732">Signal</keyword>
<dbReference type="Proteomes" id="UP000326505">
    <property type="component" value="Chromosome"/>
</dbReference>
<evidence type="ECO:0000313" key="2">
    <source>
        <dbReference type="EMBL" id="MBB5108031.1"/>
    </source>
</evidence>
<evidence type="ECO:0000313" key="3">
    <source>
        <dbReference type="EMBL" id="QEV57334.1"/>
    </source>
</evidence>
<name>A0A5P2X0V2_STRST</name>
<organism evidence="3 4">
    <name type="scientific">Streptomyces spectabilis</name>
    <dbReference type="NCBI Taxonomy" id="68270"/>
    <lineage>
        <taxon>Bacteria</taxon>
        <taxon>Bacillati</taxon>
        <taxon>Actinomycetota</taxon>
        <taxon>Actinomycetes</taxon>
        <taxon>Kitasatosporales</taxon>
        <taxon>Streptomycetaceae</taxon>
        <taxon>Streptomyces</taxon>
    </lineage>
</organism>
<accession>A0A5P2X0V2</accession>
<feature type="chain" id="PRO_5044623039" evidence="1">
    <location>
        <begin position="31"/>
        <end position="140"/>
    </location>
</feature>
<reference evidence="2 5" key="2">
    <citation type="submission" date="2020-08" db="EMBL/GenBank/DDBJ databases">
        <title>Genomic Encyclopedia of Type Strains, Phase III (KMG-III): the genomes of soil and plant-associated and newly described type strains.</title>
        <authorList>
            <person name="Whitman W."/>
        </authorList>
    </citation>
    <scope>NUCLEOTIDE SEQUENCE [LARGE SCALE GENOMIC DNA]</scope>
    <source>
        <strain evidence="2 5">CECT 3146</strain>
    </source>
</reference>
<dbReference type="AlphaFoldDB" id="A0A5P2X0V2"/>
<dbReference type="RefSeq" id="WP_150508550.1">
    <property type="nucleotide sequence ID" value="NZ_BMSQ01000032.1"/>
</dbReference>
<dbReference type="EMBL" id="JACHJD010000016">
    <property type="protein sequence ID" value="MBB5108031.1"/>
    <property type="molecule type" value="Genomic_DNA"/>
</dbReference>